<comment type="caution">
    <text evidence="1">The sequence shown here is derived from an EMBL/GenBank/DDBJ whole genome shotgun (WGS) entry which is preliminary data.</text>
</comment>
<protein>
    <submittedName>
        <fullName evidence="1">Uncharacterized protein</fullName>
    </submittedName>
</protein>
<accession>A0ACB8TXI2</accession>
<dbReference type="Proteomes" id="UP001055072">
    <property type="component" value="Unassembled WGS sequence"/>
</dbReference>
<evidence type="ECO:0000313" key="1">
    <source>
        <dbReference type="EMBL" id="KAI0086706.1"/>
    </source>
</evidence>
<evidence type="ECO:0000313" key="2">
    <source>
        <dbReference type="Proteomes" id="UP001055072"/>
    </source>
</evidence>
<dbReference type="EMBL" id="MU274922">
    <property type="protein sequence ID" value="KAI0086706.1"/>
    <property type="molecule type" value="Genomic_DNA"/>
</dbReference>
<keyword evidence="2" id="KW-1185">Reference proteome</keyword>
<name>A0ACB8TXI2_9APHY</name>
<organism evidence="1 2">
    <name type="scientific">Irpex rosettiformis</name>
    <dbReference type="NCBI Taxonomy" id="378272"/>
    <lineage>
        <taxon>Eukaryota</taxon>
        <taxon>Fungi</taxon>
        <taxon>Dikarya</taxon>
        <taxon>Basidiomycota</taxon>
        <taxon>Agaricomycotina</taxon>
        <taxon>Agaricomycetes</taxon>
        <taxon>Polyporales</taxon>
        <taxon>Irpicaceae</taxon>
        <taxon>Irpex</taxon>
    </lineage>
</organism>
<reference evidence="1" key="1">
    <citation type="journal article" date="2021" name="Environ. Microbiol.">
        <title>Gene family expansions and transcriptome signatures uncover fungal adaptations to wood decay.</title>
        <authorList>
            <person name="Hage H."/>
            <person name="Miyauchi S."/>
            <person name="Viragh M."/>
            <person name="Drula E."/>
            <person name="Min B."/>
            <person name="Chaduli D."/>
            <person name="Navarro D."/>
            <person name="Favel A."/>
            <person name="Norest M."/>
            <person name="Lesage-Meessen L."/>
            <person name="Balint B."/>
            <person name="Merenyi Z."/>
            <person name="de Eugenio L."/>
            <person name="Morin E."/>
            <person name="Martinez A.T."/>
            <person name="Baldrian P."/>
            <person name="Stursova M."/>
            <person name="Martinez M.J."/>
            <person name="Novotny C."/>
            <person name="Magnuson J.K."/>
            <person name="Spatafora J.W."/>
            <person name="Maurice S."/>
            <person name="Pangilinan J."/>
            <person name="Andreopoulos W."/>
            <person name="LaButti K."/>
            <person name="Hundley H."/>
            <person name="Na H."/>
            <person name="Kuo A."/>
            <person name="Barry K."/>
            <person name="Lipzen A."/>
            <person name="Henrissat B."/>
            <person name="Riley R."/>
            <person name="Ahrendt S."/>
            <person name="Nagy L.G."/>
            <person name="Grigoriev I.V."/>
            <person name="Martin F."/>
            <person name="Rosso M.N."/>
        </authorList>
    </citation>
    <scope>NUCLEOTIDE SEQUENCE</scope>
    <source>
        <strain evidence="1">CBS 384.51</strain>
    </source>
</reference>
<gene>
    <name evidence="1" type="ORF">BDY19DRAFT_908124</name>
</gene>
<proteinExistence type="predicted"/>
<sequence>MYYYCIHVKQLSPWPVAYRYANVWPTRKQAKGAVNTARAVFKIIIASIVYASSLVPEDWLKFLHRHDTLTTEETNLIRRSPICQTTDWISGEPFQRTGCILDMRVDFPLAFLQKLKRITEKYNLPIWFYYGDSLSHRHTNPWYDVYLPSDTDIKTCKMYGHSVTAMNWNNDRFGDNTWNTASPTVSYPSTSRTGWSPPMHQPHTGPNSPQPSSPLSSSPFDHLISSPALTSTRPPITASQRVGAIVTAPTSHLRNSKTRQYPGQTSSEFFAEVDRENERRMAKMGNEERAKVLARMEQHKELHCPNKSHQCAVFVWCIGEDETYIRTYLPLQKWSSTFQETTPSQRRYDPVRNEFDVCESLDLNAVTDEDNDYAHWDHQHPSWKLFLERSRQAPMSIGRERLYHQWNICTVKPVIRSHLHKSPAQGIRQQIQLVMLVAHGRDHQIHVIRLVRHTAGHLTVLSTSNRHSTDRRLTDQDLTPHPVELIPNATGPVFSPEDMPDHLAVLTQYIGVNRTATIPHSPSNEWPTAKAVRQILGCIHADWDTQTMELARGVISILAQSMLAINTIPVHLLDVDPRFPQRHLSRQRPDLIIRTWQDQHLGPQGIPFKTLQLCQTISQFPRAPPMPMFHDKVPLRLGTVPYGFIFTVDQYQKYEYMRDRVINSHHGRAAVLASGILWRLAMEADIDKLAVLRGPSGFHTRDDHMWIGGRDYIDDLLSRHQEDIICGVYRVLPEKSNEGLNRSAWRSWWPSASTWAASGMSTNF</sequence>